<dbReference type="Pfam" id="PF13040">
    <property type="entry name" value="Fur_reg_FbpB"/>
    <property type="match status" value="1"/>
</dbReference>
<proteinExistence type="predicted"/>
<dbReference type="Proteomes" id="UP000215137">
    <property type="component" value="Chromosome"/>
</dbReference>
<sequence>MRKKKLSYIELVRRNKEELLKNPDQLEVIEKRLEKRHEKAK</sequence>
<dbReference type="EMBL" id="CP022983">
    <property type="protein sequence ID" value="ASV66733.1"/>
    <property type="molecule type" value="Genomic_DNA"/>
</dbReference>
<protein>
    <submittedName>
        <fullName evidence="1">FbpB family small basic protein</fullName>
    </submittedName>
</protein>
<reference evidence="1 2" key="1">
    <citation type="submission" date="2017-08" db="EMBL/GenBank/DDBJ databases">
        <title>Complete Genome Sequence of Bacillus kochii Oregon-R-modENCODE STRAIN BDGP4, isolated from Drosophila melanogaster gut.</title>
        <authorList>
            <person name="Wan K.H."/>
            <person name="Yu C."/>
            <person name="Park S."/>
            <person name="Hammonds A.S."/>
            <person name="Booth B.W."/>
            <person name="Celniker S.E."/>
        </authorList>
    </citation>
    <scope>NUCLEOTIDE SEQUENCE [LARGE SCALE GENOMIC DNA]</scope>
    <source>
        <strain evidence="1 2">BDGP4</strain>
    </source>
</reference>
<accession>A0A248TEY4</accession>
<dbReference type="KEGG" id="bko:CKF48_05005"/>
<dbReference type="AlphaFoldDB" id="A0A248TEY4"/>
<evidence type="ECO:0000313" key="1">
    <source>
        <dbReference type="EMBL" id="ASV66733.1"/>
    </source>
</evidence>
<dbReference type="GeneID" id="97214917"/>
<gene>
    <name evidence="1" type="ORF">CKF48_05005</name>
</gene>
<organism evidence="1 2">
    <name type="scientific">Cytobacillus kochii</name>
    <dbReference type="NCBI Taxonomy" id="859143"/>
    <lineage>
        <taxon>Bacteria</taxon>
        <taxon>Bacillati</taxon>
        <taxon>Bacillota</taxon>
        <taxon>Bacilli</taxon>
        <taxon>Bacillales</taxon>
        <taxon>Bacillaceae</taxon>
        <taxon>Cytobacillus</taxon>
    </lineage>
</organism>
<dbReference type="InterPro" id="IPR025004">
    <property type="entry name" value="SenN/SenS"/>
</dbReference>
<evidence type="ECO:0000313" key="2">
    <source>
        <dbReference type="Proteomes" id="UP000215137"/>
    </source>
</evidence>
<name>A0A248TEY4_9BACI</name>
<dbReference type="RefSeq" id="WP_095370308.1">
    <property type="nucleotide sequence ID" value="NZ_CANMJM010000006.1"/>
</dbReference>
<dbReference type="OrthoDB" id="2991278at2"/>
<keyword evidence="2" id="KW-1185">Reference proteome</keyword>